<gene>
    <name evidence="5" type="ORF">GRF29_164g38179</name>
</gene>
<dbReference type="Proteomes" id="UP001280581">
    <property type="component" value="Unassembled WGS sequence"/>
</dbReference>
<evidence type="ECO:0008006" key="7">
    <source>
        <dbReference type="Google" id="ProtNLM"/>
    </source>
</evidence>
<dbReference type="InterPro" id="IPR012705">
    <property type="entry name" value="2Me_IsoCit_deHydtase_PrpD"/>
</dbReference>
<feature type="domain" description="MmgE/PrpD N-terminal" evidence="3">
    <location>
        <begin position="12"/>
        <end position="263"/>
    </location>
</feature>
<comment type="caution">
    <text evidence="5">The sequence shown here is derived from an EMBL/GenBank/DDBJ whole genome shotgun (WGS) entry which is preliminary data.</text>
</comment>
<keyword evidence="2" id="KW-0456">Lyase</keyword>
<dbReference type="GO" id="GO:0005739">
    <property type="term" value="C:mitochondrion"/>
    <property type="evidence" value="ECO:0007669"/>
    <property type="project" value="TreeGrafter"/>
</dbReference>
<dbReference type="GO" id="GO:0019679">
    <property type="term" value="P:propionate metabolic process, methylcitrate cycle"/>
    <property type="evidence" value="ECO:0007669"/>
    <property type="project" value="InterPro"/>
</dbReference>
<dbReference type="GO" id="GO:0047547">
    <property type="term" value="F:2-methylcitrate dehydratase activity"/>
    <property type="evidence" value="ECO:0007669"/>
    <property type="project" value="InterPro"/>
</dbReference>
<evidence type="ECO:0000313" key="5">
    <source>
        <dbReference type="EMBL" id="KAK3201635.1"/>
    </source>
</evidence>
<dbReference type="Pfam" id="PF19305">
    <property type="entry name" value="MmgE_PrpD_C"/>
    <property type="match status" value="1"/>
</dbReference>
<dbReference type="NCBIfam" id="TIGR02330">
    <property type="entry name" value="prpD"/>
    <property type="match status" value="1"/>
</dbReference>
<comment type="similarity">
    <text evidence="1">Belongs to the PrpD family.</text>
</comment>
<organism evidence="5 6">
    <name type="scientific">Pseudopithomyces chartarum</name>
    <dbReference type="NCBI Taxonomy" id="1892770"/>
    <lineage>
        <taxon>Eukaryota</taxon>
        <taxon>Fungi</taxon>
        <taxon>Dikarya</taxon>
        <taxon>Ascomycota</taxon>
        <taxon>Pezizomycotina</taxon>
        <taxon>Dothideomycetes</taxon>
        <taxon>Pleosporomycetidae</taxon>
        <taxon>Pleosporales</taxon>
        <taxon>Massarineae</taxon>
        <taxon>Didymosphaeriaceae</taxon>
        <taxon>Pseudopithomyces</taxon>
    </lineage>
</organism>
<dbReference type="Gene3D" id="3.30.1330.120">
    <property type="entry name" value="2-methylcitrate dehydratase PrpD"/>
    <property type="match status" value="1"/>
</dbReference>
<evidence type="ECO:0000259" key="3">
    <source>
        <dbReference type="Pfam" id="PF03972"/>
    </source>
</evidence>
<dbReference type="InterPro" id="IPR042188">
    <property type="entry name" value="MmgE/PrpD_sf_2"/>
</dbReference>
<dbReference type="PANTHER" id="PTHR16943">
    <property type="entry name" value="2-METHYLCITRATE DEHYDRATASE-RELATED"/>
    <property type="match status" value="1"/>
</dbReference>
<dbReference type="Pfam" id="PF03972">
    <property type="entry name" value="MmgE_PrpD_N"/>
    <property type="match status" value="1"/>
</dbReference>
<dbReference type="PANTHER" id="PTHR16943:SF15">
    <property type="entry name" value="DEHYDRATASE (PRPD), PUTATIVE-RELATED"/>
    <property type="match status" value="1"/>
</dbReference>
<dbReference type="InterPro" id="IPR042183">
    <property type="entry name" value="MmgE/PrpD_sf_1"/>
</dbReference>
<protein>
    <recommendedName>
        <fullName evidence="7">2-methylcitrate dehydratase</fullName>
    </recommendedName>
</protein>
<reference evidence="5 6" key="1">
    <citation type="submission" date="2021-02" db="EMBL/GenBank/DDBJ databases">
        <title>Genome assembly of Pseudopithomyces chartarum.</title>
        <authorList>
            <person name="Jauregui R."/>
            <person name="Singh J."/>
            <person name="Voisey C."/>
        </authorList>
    </citation>
    <scope>NUCLEOTIDE SEQUENCE [LARGE SCALE GENOMIC DNA]</scope>
    <source>
        <strain evidence="5 6">AGR01</strain>
    </source>
</reference>
<accession>A0AAN6RDX0</accession>
<dbReference type="InterPro" id="IPR005656">
    <property type="entry name" value="MmgE_PrpD"/>
</dbReference>
<dbReference type="GO" id="GO:0051537">
    <property type="term" value="F:2 iron, 2 sulfur cluster binding"/>
    <property type="evidence" value="ECO:0007669"/>
    <property type="project" value="InterPro"/>
</dbReference>
<name>A0AAN6RDX0_9PLEO</name>
<evidence type="ECO:0000259" key="4">
    <source>
        <dbReference type="Pfam" id="PF19305"/>
    </source>
</evidence>
<dbReference type="Gene3D" id="1.10.4100.10">
    <property type="entry name" value="2-methylcitrate dehydratase PrpD"/>
    <property type="match status" value="1"/>
</dbReference>
<dbReference type="SUPFAM" id="SSF103378">
    <property type="entry name" value="2-methylcitrate dehydratase PrpD"/>
    <property type="match status" value="1"/>
</dbReference>
<evidence type="ECO:0000313" key="6">
    <source>
        <dbReference type="Proteomes" id="UP001280581"/>
    </source>
</evidence>
<dbReference type="InterPro" id="IPR045337">
    <property type="entry name" value="MmgE_PrpD_C"/>
</dbReference>
<dbReference type="InterPro" id="IPR045336">
    <property type="entry name" value="MmgE_PrpD_N"/>
</dbReference>
<evidence type="ECO:0000256" key="1">
    <source>
        <dbReference type="ARBA" id="ARBA00006174"/>
    </source>
</evidence>
<sequence>MNPTEYDQVIVDIAHYVYHYEIKSQKAWDQARIALLDAIGCVIQTAATSADCKDLLGPVSPGTVVPYGFKLPGTCYQLDPVKGAYDLGTMVRYLDHNDTLAGADWGHPSDNLGAIIAVGDWLCRNEEGGLIVHTGPPLTLQTLLIALIKAYEVQGLFLLRNAFNAVGLDHTILVKLASTAVTSWILGLSEEQCKAAISHVWMDASPLRVYRSGSNTIPRKGWAAGDACMRAVQFALVTKKGQPGAPTVLTQPRWGFYTTVWRGGSEFELPLDYGSWVVEHVFFKVIPVAGHGISAVEAALIQLPRLQAKGMTPEQHIHRIRIRTCAAAKLIIDKAGTLRNAADRDHCMQYVVSVALLKGSFPEHTDYSDTSPYATSPAIERLRSITEITVDDGLTRDYMDLEKRSMPSGVTIELMNGEVLPEVLVEYPAGHPRHDQTPDILRRKFHRNMSLMFSGPEIETIERQVADAGDARISGFIDLLSRNCST</sequence>
<dbReference type="EMBL" id="WVTA01000015">
    <property type="protein sequence ID" value="KAK3201635.1"/>
    <property type="molecule type" value="Genomic_DNA"/>
</dbReference>
<dbReference type="AlphaFoldDB" id="A0AAN6RDX0"/>
<evidence type="ECO:0000256" key="2">
    <source>
        <dbReference type="ARBA" id="ARBA00023239"/>
    </source>
</evidence>
<proteinExistence type="inferred from homology"/>
<keyword evidence="6" id="KW-1185">Reference proteome</keyword>
<dbReference type="InterPro" id="IPR036148">
    <property type="entry name" value="MmgE/PrpD_sf"/>
</dbReference>
<feature type="domain" description="MmgE/PrpD C-terminal" evidence="4">
    <location>
        <begin position="287"/>
        <end position="455"/>
    </location>
</feature>